<gene>
    <name evidence="7" type="ORF">M413DRAFT_23455</name>
</gene>
<dbReference type="InterPro" id="IPR008422">
    <property type="entry name" value="KN_HD"/>
</dbReference>
<feature type="compositionally biased region" description="Polar residues" evidence="5">
    <location>
        <begin position="671"/>
        <end position="703"/>
    </location>
</feature>
<evidence type="ECO:0000313" key="8">
    <source>
        <dbReference type="Proteomes" id="UP000053424"/>
    </source>
</evidence>
<evidence type="ECO:0000313" key="7">
    <source>
        <dbReference type="EMBL" id="KIM47217.1"/>
    </source>
</evidence>
<reference evidence="8" key="2">
    <citation type="submission" date="2015-01" db="EMBL/GenBank/DDBJ databases">
        <title>Evolutionary Origins and Diversification of the Mycorrhizal Mutualists.</title>
        <authorList>
            <consortium name="DOE Joint Genome Institute"/>
            <consortium name="Mycorrhizal Genomics Consortium"/>
            <person name="Kohler A."/>
            <person name="Kuo A."/>
            <person name="Nagy L.G."/>
            <person name="Floudas D."/>
            <person name="Copeland A."/>
            <person name="Barry K.W."/>
            <person name="Cichocki N."/>
            <person name="Veneault-Fourrey C."/>
            <person name="LaButti K."/>
            <person name="Lindquist E.A."/>
            <person name="Lipzen A."/>
            <person name="Lundell T."/>
            <person name="Morin E."/>
            <person name="Murat C."/>
            <person name="Riley R."/>
            <person name="Ohm R."/>
            <person name="Sun H."/>
            <person name="Tunlid A."/>
            <person name="Henrissat B."/>
            <person name="Grigoriev I.V."/>
            <person name="Hibbett D.S."/>
            <person name="Martin F."/>
        </authorList>
    </citation>
    <scope>NUCLEOTIDE SEQUENCE [LARGE SCALE GENOMIC DNA]</scope>
    <source>
        <strain evidence="8">h7</strain>
    </source>
</reference>
<dbReference type="SMART" id="SM00389">
    <property type="entry name" value="HOX"/>
    <property type="match status" value="1"/>
</dbReference>
<sequence>MDAKGFFGGPDRAPGSLFQSSRNIEIEGGQFSSARGHHTNLTINFNQTALDDENEFPPTSSLPTPERSFQRTENDVAPFQSRELGIMQGEHTRRTSLPVQRSCDIYYRQLAVKGRGSPLWIPEPNDRLPIEYRRKGICVGDVGIITDYGGFDFMFNICLPRDHPINPNDLPDDFISLRPPLKSTDIRGYTEFKMNSYLQVHQSRDHSETVIHPFETSASEGAILTMPQGAYSEKLGNVALFKNYLSVHSESWYKYVNGVRGREAKNGDVRLVIGCDKSATWGMATFSNLTEHNNALRLKFKAIGERSFGRTYGWEYSGMAEVRAGPDPQEIEDLRMNEEAERDVVYKNLCLFMETLNAKLNDDVWNKLSSESGMLSVPESADPSSNSTASTPGSPVLGASDSYDGSRPSAGQSNPRLAQTRANVQSDEVVTSLKAHPSNIINDFLRKEKPGAKVAITEDANWISAITEADDSLPTPEELFSRIMKTHDVSEENGVVSLNPKAAHIQSFPEQVRHIPMDLSMSDVQRNSVQSHGQGEYMPYATLAYHPTRKRGKLPKQTTDYLKDWLHRHSDHPYASEEENRHSDHPYASEEEKKQLCHATGLSMSQVSNWMINARRHILVPAHRAALGQTTTAPFPPSNTGASLTGPDPIKRRASMLGPNAFQLSHPMTLQSAPTVSSSDGYHHSNYPSGGSLQHILNASSSRSPRHPEWQMARYNPGSGESEHSQSSGYIGPDIPVFTPPTLSGNPFFSNSQSSGSSTYPSLLPSPSFGGGPQEPYLNDGSSHSGSGSGSAKPQ</sequence>
<dbReference type="AlphaFoldDB" id="A0A0C2Z1Z1"/>
<feature type="domain" description="Homeobox" evidence="6">
    <location>
        <begin position="547"/>
        <end position="625"/>
    </location>
</feature>
<proteinExistence type="inferred from homology"/>
<dbReference type="STRING" id="686832.A0A0C2Z1Z1"/>
<evidence type="ECO:0000256" key="1">
    <source>
        <dbReference type="ARBA" id="ARBA00005800"/>
    </source>
</evidence>
<feature type="region of interest" description="Disordered" evidence="5">
    <location>
        <begin position="374"/>
        <end position="425"/>
    </location>
</feature>
<evidence type="ECO:0000256" key="5">
    <source>
        <dbReference type="SAM" id="MobiDB-lite"/>
    </source>
</evidence>
<dbReference type="Pfam" id="PF05920">
    <property type="entry name" value="Homeobox_KN"/>
    <property type="match status" value="1"/>
</dbReference>
<dbReference type="InterPro" id="IPR009057">
    <property type="entry name" value="Homeodomain-like_sf"/>
</dbReference>
<dbReference type="EMBL" id="KN831770">
    <property type="protein sequence ID" value="KIM47217.1"/>
    <property type="molecule type" value="Genomic_DNA"/>
</dbReference>
<keyword evidence="3" id="KW-0371">Homeobox</keyword>
<feature type="region of interest" description="Disordered" evidence="5">
    <location>
        <begin position="49"/>
        <end position="73"/>
    </location>
</feature>
<dbReference type="InterPro" id="IPR050224">
    <property type="entry name" value="TALE_homeobox"/>
</dbReference>
<keyword evidence="8" id="KW-1185">Reference proteome</keyword>
<keyword evidence="4" id="KW-0539">Nucleus</keyword>
<accession>A0A0C2Z1Z1</accession>
<dbReference type="PANTHER" id="PTHR11850">
    <property type="entry name" value="HOMEOBOX PROTEIN TRANSCRIPTION FACTORS"/>
    <property type="match status" value="1"/>
</dbReference>
<dbReference type="GO" id="GO:0003677">
    <property type="term" value="F:DNA binding"/>
    <property type="evidence" value="ECO:0007669"/>
    <property type="project" value="UniProtKB-KW"/>
</dbReference>
<feature type="region of interest" description="Disordered" evidence="5">
    <location>
        <begin position="572"/>
        <end position="594"/>
    </location>
</feature>
<keyword evidence="2" id="KW-0238">DNA-binding</keyword>
<name>A0A0C2Z1Z1_HEBCY</name>
<feature type="region of interest" description="Disordered" evidence="5">
    <location>
        <begin position="671"/>
        <end position="795"/>
    </location>
</feature>
<dbReference type="Gene3D" id="1.10.10.60">
    <property type="entry name" value="Homeodomain-like"/>
    <property type="match status" value="2"/>
</dbReference>
<dbReference type="SUPFAM" id="SSF46689">
    <property type="entry name" value="Homeodomain-like"/>
    <property type="match status" value="1"/>
</dbReference>
<evidence type="ECO:0000256" key="4">
    <source>
        <dbReference type="ARBA" id="ARBA00023242"/>
    </source>
</evidence>
<comment type="similarity">
    <text evidence="1">Belongs to the TALE/M-ATYP homeobox family.</text>
</comment>
<dbReference type="Proteomes" id="UP000053424">
    <property type="component" value="Unassembled WGS sequence"/>
</dbReference>
<dbReference type="InterPro" id="IPR001356">
    <property type="entry name" value="HD"/>
</dbReference>
<organism evidence="7 8">
    <name type="scientific">Hebeloma cylindrosporum</name>
    <dbReference type="NCBI Taxonomy" id="76867"/>
    <lineage>
        <taxon>Eukaryota</taxon>
        <taxon>Fungi</taxon>
        <taxon>Dikarya</taxon>
        <taxon>Basidiomycota</taxon>
        <taxon>Agaricomycotina</taxon>
        <taxon>Agaricomycetes</taxon>
        <taxon>Agaricomycetidae</taxon>
        <taxon>Agaricales</taxon>
        <taxon>Agaricineae</taxon>
        <taxon>Hymenogastraceae</taxon>
        <taxon>Hebeloma</taxon>
    </lineage>
</organism>
<evidence type="ECO:0000256" key="3">
    <source>
        <dbReference type="ARBA" id="ARBA00023155"/>
    </source>
</evidence>
<dbReference type="OrthoDB" id="3222453at2759"/>
<evidence type="ECO:0000259" key="6">
    <source>
        <dbReference type="SMART" id="SM00389"/>
    </source>
</evidence>
<feature type="compositionally biased region" description="Polar residues" evidence="5">
    <location>
        <begin position="382"/>
        <end position="393"/>
    </location>
</feature>
<feature type="compositionally biased region" description="Polar residues" evidence="5">
    <location>
        <begin position="409"/>
        <end position="425"/>
    </location>
</feature>
<reference evidence="7 8" key="1">
    <citation type="submission" date="2014-04" db="EMBL/GenBank/DDBJ databases">
        <authorList>
            <consortium name="DOE Joint Genome Institute"/>
            <person name="Kuo A."/>
            <person name="Gay G."/>
            <person name="Dore J."/>
            <person name="Kohler A."/>
            <person name="Nagy L.G."/>
            <person name="Floudas D."/>
            <person name="Copeland A."/>
            <person name="Barry K.W."/>
            <person name="Cichocki N."/>
            <person name="Veneault-Fourrey C."/>
            <person name="LaButti K."/>
            <person name="Lindquist E.A."/>
            <person name="Lipzen A."/>
            <person name="Lundell T."/>
            <person name="Morin E."/>
            <person name="Murat C."/>
            <person name="Sun H."/>
            <person name="Tunlid A."/>
            <person name="Henrissat B."/>
            <person name="Grigoriev I.V."/>
            <person name="Hibbett D.S."/>
            <person name="Martin F."/>
            <person name="Nordberg H.P."/>
            <person name="Cantor M.N."/>
            <person name="Hua S.X."/>
        </authorList>
    </citation>
    <scope>NUCLEOTIDE SEQUENCE [LARGE SCALE GENOMIC DNA]</scope>
    <source>
        <strain evidence="8">h7</strain>
    </source>
</reference>
<dbReference type="HOGENOM" id="CLU_353380_0_0_1"/>
<dbReference type="GO" id="GO:0006355">
    <property type="term" value="P:regulation of DNA-templated transcription"/>
    <property type="evidence" value="ECO:0007669"/>
    <property type="project" value="InterPro"/>
</dbReference>
<protein>
    <recommendedName>
        <fullName evidence="6">Homeobox domain-containing protein</fullName>
    </recommendedName>
</protein>
<feature type="compositionally biased region" description="Low complexity" evidence="5">
    <location>
        <begin position="744"/>
        <end position="768"/>
    </location>
</feature>
<dbReference type="CDD" id="cd00086">
    <property type="entry name" value="homeodomain"/>
    <property type="match status" value="1"/>
</dbReference>
<evidence type="ECO:0000256" key="2">
    <source>
        <dbReference type="ARBA" id="ARBA00023125"/>
    </source>
</evidence>